<feature type="compositionally biased region" description="Polar residues" evidence="1">
    <location>
        <begin position="416"/>
        <end position="426"/>
    </location>
</feature>
<feature type="compositionally biased region" description="Basic and acidic residues" evidence="1">
    <location>
        <begin position="918"/>
        <end position="928"/>
    </location>
</feature>
<dbReference type="Proteomes" id="UP000887568">
    <property type="component" value="Unplaced"/>
</dbReference>
<evidence type="ECO:0000313" key="3">
    <source>
        <dbReference type="Proteomes" id="UP000887568"/>
    </source>
</evidence>
<dbReference type="EnsemblMetazoa" id="XM_038219481.1">
    <property type="protein sequence ID" value="XP_038075409.1"/>
    <property type="gene ID" value="LOC119743122"/>
</dbReference>
<feature type="compositionally biased region" description="Basic residues" evidence="1">
    <location>
        <begin position="1064"/>
        <end position="1076"/>
    </location>
</feature>
<protein>
    <submittedName>
        <fullName evidence="2">Uncharacterized protein</fullName>
    </submittedName>
</protein>
<feature type="region of interest" description="Disordered" evidence="1">
    <location>
        <begin position="1058"/>
        <end position="1083"/>
    </location>
</feature>
<feature type="compositionally biased region" description="Polar residues" evidence="1">
    <location>
        <begin position="271"/>
        <end position="291"/>
    </location>
</feature>
<feature type="compositionally biased region" description="Polar residues" evidence="1">
    <location>
        <begin position="863"/>
        <end position="893"/>
    </location>
</feature>
<feature type="region of interest" description="Disordered" evidence="1">
    <location>
        <begin position="390"/>
        <end position="464"/>
    </location>
</feature>
<feature type="compositionally biased region" description="Low complexity" evidence="1">
    <location>
        <begin position="729"/>
        <end position="740"/>
    </location>
</feature>
<proteinExistence type="predicted"/>
<feature type="compositionally biased region" description="Basic residues" evidence="1">
    <location>
        <begin position="106"/>
        <end position="115"/>
    </location>
</feature>
<feature type="region of interest" description="Disordered" evidence="1">
    <location>
        <begin position="549"/>
        <end position="568"/>
    </location>
</feature>
<keyword evidence="3" id="KW-1185">Reference proteome</keyword>
<feature type="compositionally biased region" description="Polar residues" evidence="1">
    <location>
        <begin position="497"/>
        <end position="512"/>
    </location>
</feature>
<dbReference type="OrthoDB" id="10678139at2759"/>
<feature type="compositionally biased region" description="Polar residues" evidence="1">
    <location>
        <begin position="214"/>
        <end position="242"/>
    </location>
</feature>
<evidence type="ECO:0000313" key="2">
    <source>
        <dbReference type="EnsemblMetazoa" id="XP_038075409.1"/>
    </source>
</evidence>
<evidence type="ECO:0000256" key="1">
    <source>
        <dbReference type="SAM" id="MobiDB-lite"/>
    </source>
</evidence>
<feature type="region of interest" description="Disordered" evidence="1">
    <location>
        <begin position="476"/>
        <end position="543"/>
    </location>
</feature>
<feature type="compositionally biased region" description="Basic residues" evidence="1">
    <location>
        <begin position="896"/>
        <end position="912"/>
    </location>
</feature>
<dbReference type="AlphaFoldDB" id="A0A914BH44"/>
<feature type="region of interest" description="Disordered" evidence="1">
    <location>
        <begin position="948"/>
        <end position="989"/>
    </location>
</feature>
<feature type="region of interest" description="Disordered" evidence="1">
    <location>
        <begin position="98"/>
        <end position="295"/>
    </location>
</feature>
<sequence>MPEGRKLEQTPEKCFSFLDAYLEYLSNSGKLEHQPTDVREHPCKQNVDEESASVTMPRRQTVSRNGTCARNLESDFWEDVEKEGANLLRCISPLRMSEAPKSDVRPKKRPRKNRKTMTDKPVPFRGPQSVSANGDVVRIDNTQGTQLCKKRKRRRKRRKHAAENESSKSDKLVDSDGEENESAFSGKFSSDPEKGNEEPVVEQGETVPVDGADSQRTAVDPHQSTNSGTLKMAATEQNTFQPKRQKTLEGSENHNTKTKGGKRSLRESLRRQQAISQLKTPRSFDPQQAAKSTGFPRAGALIARFEAKRMQRIHAKRTSCKSSRIVVNCAETQEQETSFRHRFPSKNLTTSTAVSDVECSTHCVDSLKPHVTPTPARYCSVQERIADFSAKRQKRIRERRFSRKSTRQHSSDQDDSTAQVDCNVSASKREATRISEPNSQDPMPCVDQQPTPEQNHTFNPPGFHGVKARIAAFEEKQQRCNNRPKRKRLKNGKDPSTHQGLNSSTDCSQQVTPDADQHAATSTFTNPDDLESPILIKNKPTRETDDLTIVTSKSNHDRSHHESQVHQRNAAESFCSDCEDKTAVAPQSLRSPLVMSINQGGYIARSTKLLRRSHNRRRQNSGGSFSESDTSSALSHSSSDVAKKLTSPAQSCVDQTAQQSPPVESTDCTRLTVPSDSFKSSLIGAVQALHAKTVHRKHHRRKRDTRVSSSESKKQTVSDLVDVPSVDGRPSQRQSPSVSPAAKPLPASQPFGFIRFTRSARRPLVRRKETIMLERLFSSSEETDQDVASARAASQEFLRENPDLGDKEVAADCNDLGRQGFIFEDEGSVVDSCALDVVEIDNTSVENNAEENPSEELKEDPSCQKSKQSFKATEQNQPAFKTKPQNGLTQQELRNSKKRAPKGKKLTKKTRTKQTEPNIEKQDEAMTTRTAKEEGLLVDLKNRLSRRKNKYRKQKTAEKIARNTATRKRCSRDAKLKNSKTDGDGKKTPTLLATWSDAIHAVQEEQHSPRIQDNRESCQRIVPSFPVEWEDPLVPGMQQQMHRQYLQDRFFKLLSKQAKETHQTHRHPQKRSNKKKQQAENHQNSIRRITAELENDGWIDYTTLPEILTLQDPKRFIRRIKKK</sequence>
<feature type="compositionally biased region" description="Basic and acidic residues" evidence="1">
    <location>
        <begin position="554"/>
        <end position="565"/>
    </location>
</feature>
<feature type="compositionally biased region" description="Basic residues" evidence="1">
    <location>
        <begin position="692"/>
        <end position="704"/>
    </location>
</feature>
<dbReference type="RefSeq" id="XP_038075409.1">
    <property type="nucleotide sequence ID" value="XM_038219481.1"/>
</dbReference>
<dbReference type="GeneID" id="119743122"/>
<feature type="compositionally biased region" description="Low complexity" evidence="1">
    <location>
        <begin position="621"/>
        <end position="639"/>
    </location>
</feature>
<feature type="region of interest" description="Disordered" evidence="1">
    <location>
        <begin position="608"/>
        <end position="671"/>
    </location>
</feature>
<feature type="compositionally biased region" description="Basic residues" evidence="1">
    <location>
        <begin position="391"/>
        <end position="407"/>
    </location>
</feature>
<feature type="compositionally biased region" description="Polar residues" evidence="1">
    <location>
        <begin position="448"/>
        <end position="458"/>
    </location>
</feature>
<feature type="compositionally biased region" description="Basic and acidic residues" evidence="1">
    <location>
        <begin position="161"/>
        <end position="174"/>
    </location>
</feature>
<feature type="compositionally biased region" description="Basic residues" evidence="1">
    <location>
        <begin position="608"/>
        <end position="619"/>
    </location>
</feature>
<feature type="region of interest" description="Disordered" evidence="1">
    <location>
        <begin position="689"/>
        <end position="746"/>
    </location>
</feature>
<reference evidence="2" key="1">
    <citation type="submission" date="2022-11" db="UniProtKB">
        <authorList>
            <consortium name="EnsemblMetazoa"/>
        </authorList>
    </citation>
    <scope>IDENTIFICATION</scope>
</reference>
<feature type="region of interest" description="Disordered" evidence="1">
    <location>
        <begin position="844"/>
        <end position="928"/>
    </location>
</feature>
<feature type="compositionally biased region" description="Basic and acidic residues" evidence="1">
    <location>
        <begin position="971"/>
        <end position="987"/>
    </location>
</feature>
<name>A0A914BH44_PATMI</name>
<feature type="compositionally biased region" description="Polar residues" evidence="1">
    <location>
        <begin position="647"/>
        <end position="671"/>
    </location>
</feature>
<dbReference type="OMA" id="TEMRTEY"/>
<feature type="compositionally biased region" description="Basic residues" evidence="1">
    <location>
        <begin position="148"/>
        <end position="160"/>
    </location>
</feature>
<accession>A0A914BH44</accession>
<organism evidence="2 3">
    <name type="scientific">Patiria miniata</name>
    <name type="common">Bat star</name>
    <name type="synonym">Asterina miniata</name>
    <dbReference type="NCBI Taxonomy" id="46514"/>
    <lineage>
        <taxon>Eukaryota</taxon>
        <taxon>Metazoa</taxon>
        <taxon>Echinodermata</taxon>
        <taxon>Eleutherozoa</taxon>
        <taxon>Asterozoa</taxon>
        <taxon>Asteroidea</taxon>
        <taxon>Valvatacea</taxon>
        <taxon>Valvatida</taxon>
        <taxon>Asterinidae</taxon>
        <taxon>Patiria</taxon>
    </lineage>
</organism>
<feature type="compositionally biased region" description="Basic and acidic residues" evidence="1">
    <location>
        <begin position="246"/>
        <end position="255"/>
    </location>
</feature>